<dbReference type="Gene3D" id="3.40.50.720">
    <property type="entry name" value="NAD(P)-binding Rossmann-like Domain"/>
    <property type="match status" value="1"/>
</dbReference>
<dbReference type="Pfam" id="PF13561">
    <property type="entry name" value="adh_short_C2"/>
    <property type="match status" value="1"/>
</dbReference>
<dbReference type="InterPro" id="IPR036291">
    <property type="entry name" value="NAD(P)-bd_dom_sf"/>
</dbReference>
<name>A0A125Q8U1_9BRAD</name>
<sequence>MEDHYMVWTNQVALVTGASRGIGRAIALLLAQRGAAVCVSYAERADAAEQVANEIKASGGRSMTVGADVADFASVQAMAEQAETWLGPLTILVNNAGVLYQATLETLNHNQFDRMRRINVDGIIHTTRAVMAGMRARRYGRIINLTSIAAIGATLPGNAFYAATKAEAAILTRRIAMELGSEGITVNAVAPGFIRTDMTQRRPDGTEWDSIEGHVRERTIMGRIGEPEDIANAVVFLAAPETGWMTAQMLVVDGGRMDCLAHG</sequence>
<dbReference type="SMART" id="SM00822">
    <property type="entry name" value="PKS_KR"/>
    <property type="match status" value="1"/>
</dbReference>
<comment type="caution">
    <text evidence="3">The sequence shown here is derived from an EMBL/GenBank/DDBJ whole genome shotgun (WGS) entry which is preliminary data.</text>
</comment>
<dbReference type="NCBIfam" id="NF005559">
    <property type="entry name" value="PRK07231.1"/>
    <property type="match status" value="1"/>
</dbReference>
<dbReference type="AlphaFoldDB" id="A0A125Q8U1"/>
<dbReference type="InterPro" id="IPR057326">
    <property type="entry name" value="KR_dom"/>
</dbReference>
<dbReference type="SUPFAM" id="SSF51735">
    <property type="entry name" value="NAD(P)-binding Rossmann-fold domains"/>
    <property type="match status" value="1"/>
</dbReference>
<evidence type="ECO:0000259" key="2">
    <source>
        <dbReference type="SMART" id="SM00822"/>
    </source>
</evidence>
<dbReference type="PANTHER" id="PTHR42879">
    <property type="entry name" value="3-OXOACYL-(ACYL-CARRIER-PROTEIN) REDUCTASE"/>
    <property type="match status" value="1"/>
</dbReference>
<dbReference type="PRINTS" id="PR00080">
    <property type="entry name" value="SDRFAMILY"/>
</dbReference>
<organism evidence="3 4">
    <name type="scientific">Bradyrhizobium macuxiense</name>
    <dbReference type="NCBI Taxonomy" id="1755647"/>
    <lineage>
        <taxon>Bacteria</taxon>
        <taxon>Pseudomonadati</taxon>
        <taxon>Pseudomonadota</taxon>
        <taxon>Alphaproteobacteria</taxon>
        <taxon>Hyphomicrobiales</taxon>
        <taxon>Nitrobacteraceae</taxon>
        <taxon>Bradyrhizobium</taxon>
    </lineage>
</organism>
<dbReference type="FunFam" id="3.40.50.720:FF:000084">
    <property type="entry name" value="Short-chain dehydrogenase reductase"/>
    <property type="match status" value="1"/>
</dbReference>
<accession>A0A125Q8U1</accession>
<dbReference type="InterPro" id="IPR002347">
    <property type="entry name" value="SDR_fam"/>
</dbReference>
<keyword evidence="4" id="KW-1185">Reference proteome</keyword>
<evidence type="ECO:0000256" key="1">
    <source>
        <dbReference type="ARBA" id="ARBA00006484"/>
    </source>
</evidence>
<dbReference type="InterPro" id="IPR050259">
    <property type="entry name" value="SDR"/>
</dbReference>
<gene>
    <name evidence="3" type="ORF">AS156_05905</name>
</gene>
<feature type="domain" description="Ketoreductase" evidence="2">
    <location>
        <begin position="11"/>
        <end position="197"/>
    </location>
</feature>
<evidence type="ECO:0000313" key="3">
    <source>
        <dbReference type="EMBL" id="KWV55265.1"/>
    </source>
</evidence>
<dbReference type="PANTHER" id="PTHR42879:SF2">
    <property type="entry name" value="3-OXOACYL-[ACYL-CARRIER-PROTEIN] REDUCTASE FABG"/>
    <property type="match status" value="1"/>
</dbReference>
<dbReference type="PRINTS" id="PR00081">
    <property type="entry name" value="GDHRDH"/>
</dbReference>
<evidence type="ECO:0000313" key="4">
    <source>
        <dbReference type="Proteomes" id="UP000057737"/>
    </source>
</evidence>
<dbReference type="Proteomes" id="UP000057737">
    <property type="component" value="Unassembled WGS sequence"/>
</dbReference>
<comment type="similarity">
    <text evidence="1">Belongs to the short-chain dehydrogenases/reductases (SDR) family.</text>
</comment>
<dbReference type="EMBL" id="LNCU01000063">
    <property type="protein sequence ID" value="KWV55265.1"/>
    <property type="molecule type" value="Genomic_DNA"/>
</dbReference>
<proteinExistence type="inferred from homology"/>
<protein>
    <recommendedName>
        <fullName evidence="2">Ketoreductase domain-containing protein</fullName>
    </recommendedName>
</protein>
<reference evidence="3 4" key="1">
    <citation type="submission" date="2015-11" db="EMBL/GenBank/DDBJ databases">
        <title>Draft Genome Sequence of the Strain BR 10303 (Bradyrhizobium sp.) isolated from nodules of Centrolobium paraense.</title>
        <authorList>
            <person name="Zelli J.E."/>
            <person name="Simoes-Araujo J.L."/>
            <person name="Barauna A.C."/>
            <person name="Silva K."/>
        </authorList>
    </citation>
    <scope>NUCLEOTIDE SEQUENCE [LARGE SCALE GENOMIC DNA]</scope>
    <source>
        <strain evidence="3 4">BR 10303</strain>
    </source>
</reference>